<evidence type="ECO:0000256" key="5">
    <source>
        <dbReference type="ARBA" id="ARBA00022737"/>
    </source>
</evidence>
<evidence type="ECO:0000256" key="13">
    <source>
        <dbReference type="SAM" id="MobiDB-lite"/>
    </source>
</evidence>
<evidence type="ECO:0000256" key="4">
    <source>
        <dbReference type="ARBA" id="ARBA00022729"/>
    </source>
</evidence>
<dbReference type="SUPFAM" id="SSF53300">
    <property type="entry name" value="vWA-like"/>
    <property type="match status" value="3"/>
</dbReference>
<dbReference type="AlphaFoldDB" id="A0A8C2ZQP6"/>
<feature type="compositionally biased region" description="Gly residues" evidence="13">
    <location>
        <begin position="491"/>
        <end position="500"/>
    </location>
</feature>
<sequence length="962" mass="101907">MLRLEIIALCLLFGALTHGQECSKKNDCAIEVYFTIDTSETIALQEPPPGALVESIKKFVEQFAQRLDDADLNGVVRVNWKIGGLHFSQESRVFSPLAPKNDFITGVRGIVYLGKGTYIDCAIGNMTQQMLKSPKTPRSHRFAVVITDGHVTGEPCRGIKVASERAREEGIQIFVVAASKNVDENGLREIANSPVSLYRRDFMAVDLSRGKAAIHTETIDSIIKTMCNKVSCLETKGSEGPKGPRGQKGAKGDNGDPGLKGLTGRQGDPGIEGPIGQPGPKSVAGIPGRNGTDGQMGKLGRIGAPGCKGDPGDRGPNGHPGNVGERGLGGPEGDKVHGLQLKQNPSAIQPVGKLGPTVSIAGPFGSSGEAGPKGRRGDYGPKGTQGKDGNNGDKVRVYVHNCASGDNGLPGPRGPPGISGEAGKNGTTGDSGDAGPRGEPGQIGPKGDNGRPGFSYPGPRGPSGERGENGGLGPRGSRGDCGQKGDPGKKGILGEGGEPGSTGEPGLRGTRGEAGRAGDPGPEGDPGLTECDVMTYIRETCGCCDCEKRCGPLDIVFVIDSSESVGLTNFTLEKNFVINTINRLGSLAKDPKSETGTRVGVVQYSHSGTFQAIRLDDPKIDSLSAFKNAVKRLEWIAGGTWTPSALKYAYDHLIKDSRRAKANVTVVVITDGRFDPRDDDMLLTSLCSSHPGVDVSAIGIGDMFDQIEENESLKSIACQKEGRVMGMKRFVDLVAEEFLNKIETVLCPDPILICPDLPCKSEPAVASCVQRPVDVVFLLDGSERMGLEDHRKAKEFIENVARRLTLASGQSDERNARLALLQYGSTTEQRVEFALTHNLTVISDSLAGVTYMDSSSALGSAIIYAVNNLVIPQRGDRLARRNAELAFVFVTDGVTASEQLDEGVSAMRRAEGVPTVIAVGSDTDEEVLRKVSLGDMSAVFRGADYAALNKPSFFDRFIRWIC</sequence>
<organism evidence="16 17">
    <name type="scientific">Cyclopterus lumpus</name>
    <name type="common">Lumpsucker</name>
    <dbReference type="NCBI Taxonomy" id="8103"/>
    <lineage>
        <taxon>Eukaryota</taxon>
        <taxon>Metazoa</taxon>
        <taxon>Chordata</taxon>
        <taxon>Craniata</taxon>
        <taxon>Vertebrata</taxon>
        <taxon>Euteleostomi</taxon>
        <taxon>Actinopterygii</taxon>
        <taxon>Neopterygii</taxon>
        <taxon>Teleostei</taxon>
        <taxon>Neoteleostei</taxon>
        <taxon>Acanthomorphata</taxon>
        <taxon>Eupercaria</taxon>
        <taxon>Perciformes</taxon>
        <taxon>Cottioidei</taxon>
        <taxon>Cottales</taxon>
        <taxon>Cyclopteridae</taxon>
        <taxon>Cyclopterus</taxon>
    </lineage>
</organism>
<dbReference type="SMART" id="SM00327">
    <property type="entry name" value="VWA"/>
    <property type="match status" value="3"/>
</dbReference>
<evidence type="ECO:0000313" key="17">
    <source>
        <dbReference type="Proteomes" id="UP000694565"/>
    </source>
</evidence>
<dbReference type="FunFam" id="3.40.50.410:FF:000052">
    <property type="entry name" value="collagen alpha-2(VI) chain isoform X1"/>
    <property type="match status" value="1"/>
</dbReference>
<dbReference type="PRINTS" id="PR00453">
    <property type="entry name" value="VWFADOMAIN"/>
</dbReference>
<dbReference type="FunFam" id="3.40.50.410:FF:000026">
    <property type="entry name" value="Collagen, type VI, alpha 1"/>
    <property type="match status" value="1"/>
</dbReference>
<evidence type="ECO:0000256" key="11">
    <source>
        <dbReference type="ARBA" id="ARBA00044000"/>
    </source>
</evidence>
<keyword evidence="4 14" id="KW-0732">Signal</keyword>
<protein>
    <recommendedName>
        <fullName evidence="12">Collagen alpha-2(VI) chain</fullName>
    </recommendedName>
</protein>
<dbReference type="PANTHER" id="PTHR24020:SF29">
    <property type="entry name" value="COLLAGEN ALPHA-2(VI) CHAIN"/>
    <property type="match status" value="1"/>
</dbReference>
<dbReference type="Pfam" id="PF00092">
    <property type="entry name" value="VWA"/>
    <property type="match status" value="3"/>
</dbReference>
<dbReference type="PANTHER" id="PTHR24020">
    <property type="entry name" value="COLLAGEN ALPHA"/>
    <property type="match status" value="1"/>
</dbReference>
<dbReference type="Proteomes" id="UP000694565">
    <property type="component" value="Unplaced"/>
</dbReference>
<feature type="compositionally biased region" description="Low complexity" evidence="13">
    <location>
        <begin position="266"/>
        <end position="280"/>
    </location>
</feature>
<feature type="chain" id="PRO_5034072581" description="Collagen alpha-2(VI) chain" evidence="14">
    <location>
        <begin position="20"/>
        <end position="962"/>
    </location>
</feature>
<evidence type="ECO:0000256" key="9">
    <source>
        <dbReference type="ARBA" id="ARBA00023278"/>
    </source>
</evidence>
<comment type="similarity">
    <text evidence="11">Belongs to the type VI collagen family.</text>
</comment>
<dbReference type="GO" id="GO:0005581">
    <property type="term" value="C:collagen trimer"/>
    <property type="evidence" value="ECO:0007669"/>
    <property type="project" value="UniProtKB-KW"/>
</dbReference>
<evidence type="ECO:0000256" key="3">
    <source>
        <dbReference type="ARBA" id="ARBA00022530"/>
    </source>
</evidence>
<feature type="compositionally biased region" description="Basic and acidic residues" evidence="13">
    <location>
        <begin position="477"/>
        <end position="489"/>
    </location>
</feature>
<evidence type="ECO:0000259" key="15">
    <source>
        <dbReference type="PROSITE" id="PS50234"/>
    </source>
</evidence>
<evidence type="ECO:0000313" key="16">
    <source>
        <dbReference type="Ensembl" id="ENSCLMP00005030509.1"/>
    </source>
</evidence>
<keyword evidence="7" id="KW-0176">Collagen</keyword>
<evidence type="ECO:0000256" key="14">
    <source>
        <dbReference type="SAM" id="SignalP"/>
    </source>
</evidence>
<dbReference type="PROSITE" id="PS50234">
    <property type="entry name" value="VWFA"/>
    <property type="match status" value="3"/>
</dbReference>
<keyword evidence="8" id="KW-0325">Glycoprotein</keyword>
<reference evidence="16" key="1">
    <citation type="submission" date="2025-08" db="UniProtKB">
        <authorList>
            <consortium name="Ensembl"/>
        </authorList>
    </citation>
    <scope>IDENTIFICATION</scope>
</reference>
<comment type="function">
    <text evidence="10">Collagen VI acts as a cell-binding protein.</text>
</comment>
<proteinExistence type="inferred from homology"/>
<feature type="region of interest" description="Disordered" evidence="13">
    <location>
        <begin position="235"/>
        <end position="527"/>
    </location>
</feature>
<feature type="signal peptide" evidence="14">
    <location>
        <begin position="1"/>
        <end position="19"/>
    </location>
</feature>
<dbReference type="Gene3D" id="3.40.50.410">
    <property type="entry name" value="von Willebrand factor, type A domain"/>
    <property type="match status" value="3"/>
</dbReference>
<reference evidence="16" key="2">
    <citation type="submission" date="2025-09" db="UniProtKB">
        <authorList>
            <consortium name="Ensembl"/>
        </authorList>
    </citation>
    <scope>IDENTIFICATION</scope>
</reference>
<dbReference type="FunFam" id="3.40.50.410:FF:000027">
    <property type="entry name" value="collagen alpha-2(VI) chain isoform X1"/>
    <property type="match status" value="1"/>
</dbReference>
<evidence type="ECO:0000256" key="7">
    <source>
        <dbReference type="ARBA" id="ARBA00023119"/>
    </source>
</evidence>
<comment type="subcellular location">
    <subcellularLocation>
        <location evidence="1">Secreted</location>
        <location evidence="1">Extracellular space</location>
        <location evidence="1">Extracellular matrix</location>
    </subcellularLocation>
</comment>
<keyword evidence="9" id="KW-0379">Hydroxylation</keyword>
<dbReference type="Pfam" id="PF01391">
    <property type="entry name" value="Collagen"/>
    <property type="match status" value="3"/>
</dbReference>
<evidence type="ECO:0000256" key="12">
    <source>
        <dbReference type="ARBA" id="ARBA00070549"/>
    </source>
</evidence>
<evidence type="ECO:0000256" key="10">
    <source>
        <dbReference type="ARBA" id="ARBA00043858"/>
    </source>
</evidence>
<dbReference type="InterPro" id="IPR008160">
    <property type="entry name" value="Collagen"/>
</dbReference>
<keyword evidence="3" id="KW-0272">Extracellular matrix</keyword>
<accession>A0A8C2ZQP6</accession>
<dbReference type="Ensembl" id="ENSCLMT00005031860.1">
    <property type="protein sequence ID" value="ENSCLMP00005030509.1"/>
    <property type="gene ID" value="ENSCLMG00005014624.1"/>
</dbReference>
<feature type="domain" description="VWFA" evidence="15">
    <location>
        <begin position="554"/>
        <end position="742"/>
    </location>
</feature>
<evidence type="ECO:0000256" key="8">
    <source>
        <dbReference type="ARBA" id="ARBA00023180"/>
    </source>
</evidence>
<dbReference type="InterPro" id="IPR050525">
    <property type="entry name" value="ECM_Assembly_Org"/>
</dbReference>
<dbReference type="GO" id="GO:0007155">
    <property type="term" value="P:cell adhesion"/>
    <property type="evidence" value="ECO:0007669"/>
    <property type="project" value="UniProtKB-KW"/>
</dbReference>
<evidence type="ECO:0000256" key="2">
    <source>
        <dbReference type="ARBA" id="ARBA00022525"/>
    </source>
</evidence>
<name>A0A8C2ZQP6_CYCLU</name>
<dbReference type="GeneTree" id="ENSGT00940000155682"/>
<dbReference type="CDD" id="cd01450">
    <property type="entry name" value="vWFA_subfamily_ECM"/>
    <property type="match status" value="1"/>
</dbReference>
<keyword evidence="2" id="KW-0964">Secreted</keyword>
<evidence type="ECO:0000256" key="6">
    <source>
        <dbReference type="ARBA" id="ARBA00022889"/>
    </source>
</evidence>
<dbReference type="InterPro" id="IPR036465">
    <property type="entry name" value="vWFA_dom_sf"/>
</dbReference>
<keyword evidence="5" id="KW-0677">Repeat</keyword>
<keyword evidence="6" id="KW-0130">Cell adhesion</keyword>
<dbReference type="InterPro" id="IPR002035">
    <property type="entry name" value="VWF_A"/>
</dbReference>
<feature type="domain" description="VWFA" evidence="15">
    <location>
        <begin position="31"/>
        <end position="222"/>
    </location>
</feature>
<evidence type="ECO:0000256" key="1">
    <source>
        <dbReference type="ARBA" id="ARBA00004498"/>
    </source>
</evidence>
<keyword evidence="17" id="KW-1185">Reference proteome</keyword>
<feature type="domain" description="VWFA" evidence="15">
    <location>
        <begin position="774"/>
        <end position="957"/>
    </location>
</feature>